<dbReference type="GO" id="GO:0004329">
    <property type="term" value="F:formate-tetrahydrofolate ligase activity"/>
    <property type="evidence" value="ECO:0007669"/>
    <property type="project" value="UniProtKB-EC"/>
</dbReference>
<evidence type="ECO:0000256" key="3">
    <source>
        <dbReference type="ARBA" id="ARBA00022563"/>
    </source>
</evidence>
<dbReference type="GO" id="GO:0005524">
    <property type="term" value="F:ATP binding"/>
    <property type="evidence" value="ECO:0007669"/>
    <property type="project" value="UniProtKB-KW"/>
</dbReference>
<dbReference type="EC" id="6.3.4.3" evidence="2"/>
<dbReference type="AlphaFoldDB" id="A0A3B0S6Y2"/>
<evidence type="ECO:0000256" key="4">
    <source>
        <dbReference type="ARBA" id="ARBA00022598"/>
    </source>
</evidence>
<evidence type="ECO:0000313" key="7">
    <source>
        <dbReference type="EMBL" id="VAV96168.1"/>
    </source>
</evidence>
<dbReference type="UniPathway" id="UPA00193"/>
<dbReference type="EMBL" id="UOEI01000171">
    <property type="protein sequence ID" value="VAV96168.1"/>
    <property type="molecule type" value="Genomic_DNA"/>
</dbReference>
<evidence type="ECO:0000256" key="5">
    <source>
        <dbReference type="ARBA" id="ARBA00022741"/>
    </source>
</evidence>
<proteinExistence type="predicted"/>
<gene>
    <name evidence="7" type="ORF">MNBD_ACTINO01-1090</name>
</gene>
<dbReference type="GO" id="GO:0035999">
    <property type="term" value="P:tetrahydrofolate interconversion"/>
    <property type="evidence" value="ECO:0007669"/>
    <property type="project" value="UniProtKB-UniPathway"/>
</dbReference>
<comment type="pathway">
    <text evidence="1">One-carbon metabolism; tetrahydrofolate interconversion.</text>
</comment>
<reference evidence="7" key="1">
    <citation type="submission" date="2018-06" db="EMBL/GenBank/DDBJ databases">
        <authorList>
            <person name="Zhirakovskaya E."/>
        </authorList>
    </citation>
    <scope>NUCLEOTIDE SEQUENCE</scope>
</reference>
<name>A0A3B0S6Y2_9ZZZZ</name>
<sequence>MRTDLEIARSVELRPIHDIAADMGIPDEFVEQRGHGLAKIKLEALEHMGEPRAKYVLVTAVNPTPFGEGKTTVSVGLAQGFKLLDEQAILTLRQPSLGPTFGIKGGAAGGGYSQLVPMEELNLHLTGDFH</sequence>
<dbReference type="Pfam" id="PF01268">
    <property type="entry name" value="FTHFS"/>
    <property type="match status" value="1"/>
</dbReference>
<dbReference type="InterPro" id="IPR020628">
    <property type="entry name" value="Formate_THF_ligase_CS"/>
</dbReference>
<evidence type="ECO:0000256" key="6">
    <source>
        <dbReference type="ARBA" id="ARBA00022840"/>
    </source>
</evidence>
<evidence type="ECO:0000256" key="2">
    <source>
        <dbReference type="ARBA" id="ARBA00012295"/>
    </source>
</evidence>
<dbReference type="PROSITE" id="PS00721">
    <property type="entry name" value="FTHFS_1"/>
    <property type="match status" value="1"/>
</dbReference>
<dbReference type="InterPro" id="IPR000559">
    <property type="entry name" value="Formate_THF_ligase"/>
</dbReference>
<keyword evidence="3" id="KW-0554">One-carbon metabolism</keyword>
<dbReference type="InterPro" id="IPR027417">
    <property type="entry name" value="P-loop_NTPase"/>
</dbReference>
<evidence type="ECO:0000256" key="1">
    <source>
        <dbReference type="ARBA" id="ARBA00004777"/>
    </source>
</evidence>
<dbReference type="SUPFAM" id="SSF52540">
    <property type="entry name" value="P-loop containing nucleoside triphosphate hydrolases"/>
    <property type="match status" value="1"/>
</dbReference>
<keyword evidence="6" id="KW-0067">ATP-binding</keyword>
<keyword evidence="5" id="KW-0547">Nucleotide-binding</keyword>
<organism evidence="7">
    <name type="scientific">hydrothermal vent metagenome</name>
    <dbReference type="NCBI Taxonomy" id="652676"/>
    <lineage>
        <taxon>unclassified sequences</taxon>
        <taxon>metagenomes</taxon>
        <taxon>ecological metagenomes</taxon>
    </lineage>
</organism>
<protein>
    <recommendedName>
        <fullName evidence="2">formate--tetrahydrofolate ligase</fullName>
        <ecNumber evidence="2">6.3.4.3</ecNumber>
    </recommendedName>
</protein>
<accession>A0A3B0S6Y2</accession>
<keyword evidence="4 7" id="KW-0436">Ligase</keyword>
<dbReference type="Gene3D" id="3.40.50.300">
    <property type="entry name" value="P-loop containing nucleotide triphosphate hydrolases"/>
    <property type="match status" value="1"/>
</dbReference>
<feature type="non-terminal residue" evidence="7">
    <location>
        <position position="130"/>
    </location>
</feature>